<protein>
    <recommendedName>
        <fullName evidence="3">phosphatidylserine decarboxylase</fullName>
        <ecNumber evidence="3">4.1.1.65</ecNumber>
    </recommendedName>
</protein>
<keyword evidence="8" id="KW-0594">Phospholipid biosynthesis</keyword>
<evidence type="ECO:0000256" key="6">
    <source>
        <dbReference type="ARBA" id="ARBA00023098"/>
    </source>
</evidence>
<dbReference type="NCBIfam" id="TIGR00163">
    <property type="entry name" value="PS_decarb"/>
    <property type="match status" value="1"/>
</dbReference>
<dbReference type="GO" id="GO:0004609">
    <property type="term" value="F:phosphatidylserine decarboxylase activity"/>
    <property type="evidence" value="ECO:0007669"/>
    <property type="project" value="UniProtKB-EC"/>
</dbReference>
<comment type="pathway">
    <text evidence="2">Lipid metabolism.</text>
</comment>
<organism evidence="13 14">
    <name type="scientific">Pendulispora albinea</name>
    <dbReference type="NCBI Taxonomy" id="2741071"/>
    <lineage>
        <taxon>Bacteria</taxon>
        <taxon>Pseudomonadati</taxon>
        <taxon>Myxococcota</taxon>
        <taxon>Myxococcia</taxon>
        <taxon>Myxococcales</taxon>
        <taxon>Sorangiineae</taxon>
        <taxon>Pendulisporaceae</taxon>
        <taxon>Pendulispora</taxon>
    </lineage>
</organism>
<keyword evidence="5" id="KW-0210">Decarboxylase</keyword>
<dbReference type="EMBL" id="CP089984">
    <property type="protein sequence ID" value="WXB18744.1"/>
    <property type="molecule type" value="Genomic_DNA"/>
</dbReference>
<dbReference type="RefSeq" id="WP_394828371.1">
    <property type="nucleotide sequence ID" value="NZ_CP089984.1"/>
</dbReference>
<evidence type="ECO:0000256" key="9">
    <source>
        <dbReference type="ARBA" id="ARBA00023239"/>
    </source>
</evidence>
<name>A0ABZ2M8B5_9BACT</name>
<reference evidence="13 14" key="1">
    <citation type="submission" date="2021-12" db="EMBL/GenBank/DDBJ databases">
        <title>Discovery of the Pendulisporaceae a myxobacterial family with distinct sporulation behavior and unique specialized metabolism.</title>
        <authorList>
            <person name="Garcia R."/>
            <person name="Popoff A."/>
            <person name="Bader C.D."/>
            <person name="Loehr J."/>
            <person name="Walesch S."/>
            <person name="Walt C."/>
            <person name="Boldt J."/>
            <person name="Bunk B."/>
            <person name="Haeckl F.J.F.P.J."/>
            <person name="Gunesch A.P."/>
            <person name="Birkelbach J."/>
            <person name="Nuebel U."/>
            <person name="Pietschmann T."/>
            <person name="Bach T."/>
            <person name="Mueller R."/>
        </authorList>
    </citation>
    <scope>NUCLEOTIDE SEQUENCE [LARGE SCALE GENOMIC DNA]</scope>
    <source>
        <strain evidence="13 14">MSr11954</strain>
    </source>
</reference>
<keyword evidence="6" id="KW-0443">Lipid metabolism</keyword>
<evidence type="ECO:0000256" key="5">
    <source>
        <dbReference type="ARBA" id="ARBA00022793"/>
    </source>
</evidence>
<evidence type="ECO:0000256" key="4">
    <source>
        <dbReference type="ARBA" id="ARBA00022516"/>
    </source>
</evidence>
<dbReference type="Proteomes" id="UP001370348">
    <property type="component" value="Chromosome"/>
</dbReference>
<evidence type="ECO:0000256" key="8">
    <source>
        <dbReference type="ARBA" id="ARBA00023209"/>
    </source>
</evidence>
<keyword evidence="7" id="KW-0865">Zymogen</keyword>
<proteinExistence type="predicted"/>
<evidence type="ECO:0000256" key="10">
    <source>
        <dbReference type="ARBA" id="ARBA00023264"/>
    </source>
</evidence>
<sequence>MSALSSVIAELLRVWPKTPINRVMGKLADHRWNPVVGRAVVDLYTRAYGISFEECIKREGWSSFDEFFTRTLRPGVRPIDPDPKVVVSPADGRVDAIGRVEPGRRFLVKGQAYSVDELVGDSEEAARYEGGGGCVVYLSPRDYHRVHAPAGGVIRHVRSMPGEYYPVNEVGVTYVPKLFVRNRRVSIAIDTPPETGLGCITVVMVAALVVGRITVAGIDAHDVPLGLHKPGLPIARGDEIGIFHLGSTAVLFLEPSAFAFLRGEGPVLYGQSLARASRTE</sequence>
<keyword evidence="14" id="KW-1185">Reference proteome</keyword>
<dbReference type="PANTHER" id="PTHR10067">
    <property type="entry name" value="PHOSPHATIDYLSERINE DECARBOXYLASE"/>
    <property type="match status" value="1"/>
</dbReference>
<evidence type="ECO:0000256" key="12">
    <source>
        <dbReference type="ARBA" id="ARBA00024326"/>
    </source>
</evidence>
<evidence type="ECO:0000256" key="3">
    <source>
        <dbReference type="ARBA" id="ARBA00012243"/>
    </source>
</evidence>
<keyword evidence="4" id="KW-0444">Lipid biosynthesis</keyword>
<evidence type="ECO:0000313" key="13">
    <source>
        <dbReference type="EMBL" id="WXB18744.1"/>
    </source>
</evidence>
<evidence type="ECO:0000313" key="14">
    <source>
        <dbReference type="Proteomes" id="UP001370348"/>
    </source>
</evidence>
<accession>A0ABZ2M8B5</accession>
<evidence type="ECO:0000256" key="2">
    <source>
        <dbReference type="ARBA" id="ARBA00005189"/>
    </source>
</evidence>
<keyword evidence="9 13" id="KW-0456">Lyase</keyword>
<comment type="pathway">
    <text evidence="12">Phospholipid metabolism; phosphatidylethanolamine biosynthesis.</text>
</comment>
<dbReference type="InterPro" id="IPR033177">
    <property type="entry name" value="PSD-B"/>
</dbReference>
<dbReference type="EC" id="4.1.1.65" evidence="3"/>
<dbReference type="PANTHER" id="PTHR10067:SF6">
    <property type="entry name" value="PHOSPHATIDYLSERINE DECARBOXYLASE PROENZYME, MITOCHONDRIAL"/>
    <property type="match status" value="1"/>
</dbReference>
<keyword evidence="11" id="KW-0670">Pyruvate</keyword>
<dbReference type="InterPro" id="IPR003817">
    <property type="entry name" value="PS_Dcarbxylase"/>
</dbReference>
<evidence type="ECO:0000256" key="7">
    <source>
        <dbReference type="ARBA" id="ARBA00023145"/>
    </source>
</evidence>
<evidence type="ECO:0000256" key="11">
    <source>
        <dbReference type="ARBA" id="ARBA00023317"/>
    </source>
</evidence>
<evidence type="ECO:0000256" key="1">
    <source>
        <dbReference type="ARBA" id="ARBA00001928"/>
    </source>
</evidence>
<dbReference type="Pfam" id="PF02666">
    <property type="entry name" value="PS_Dcarbxylase"/>
    <property type="match status" value="1"/>
</dbReference>
<keyword evidence="10" id="KW-1208">Phospholipid metabolism</keyword>
<gene>
    <name evidence="13" type="primary">asd</name>
    <name evidence="13" type="ORF">LZC94_16090</name>
</gene>
<comment type="cofactor">
    <cofactor evidence="1">
        <name>pyruvate</name>
        <dbReference type="ChEBI" id="CHEBI:15361"/>
    </cofactor>
</comment>